<dbReference type="AlphaFoldDB" id="A0A6A6MZ19"/>
<dbReference type="PROSITE" id="PS51354">
    <property type="entry name" value="GLUTAREDOXIN_2"/>
    <property type="match status" value="1"/>
</dbReference>
<dbReference type="Pfam" id="PF23733">
    <property type="entry name" value="GRXCR1-2_C"/>
    <property type="match status" value="1"/>
</dbReference>
<dbReference type="Gene3D" id="3.40.30.10">
    <property type="entry name" value="Glutaredoxin"/>
    <property type="match status" value="1"/>
</dbReference>
<accession>A0A6A6MZ19</accession>
<feature type="domain" description="Glutaredoxin" evidence="1">
    <location>
        <begin position="93"/>
        <end position="157"/>
    </location>
</feature>
<dbReference type="InterPro" id="IPR036249">
    <property type="entry name" value="Thioredoxin-like_sf"/>
</dbReference>
<dbReference type="Pfam" id="PF00462">
    <property type="entry name" value="Glutaredoxin"/>
    <property type="match status" value="1"/>
</dbReference>
<dbReference type="CDD" id="cd03031">
    <property type="entry name" value="GRX_GRX_like"/>
    <property type="match status" value="1"/>
</dbReference>
<gene>
    <name evidence="2" type="ORF">GH714_013735</name>
</gene>
<evidence type="ECO:0000313" key="3">
    <source>
        <dbReference type="Proteomes" id="UP000467840"/>
    </source>
</evidence>
<keyword evidence="3" id="KW-1185">Reference proteome</keyword>
<dbReference type="PANTHER" id="PTHR45669:SF36">
    <property type="entry name" value="GLUTAREDOXIN DOMAIN-CONTAINING PROTEIN"/>
    <property type="match status" value="1"/>
</dbReference>
<dbReference type="Proteomes" id="UP000467840">
    <property type="component" value="Chromosome 10"/>
</dbReference>
<sequence length="238" mass="26996">MWPGWLRSPGRAYISSKPPPSPMHFSCSSFKDINTLLLEEPQNESKSEPQTPRRPSIFHRVRIATSLLHHRHHSKTSIISQPPNHDYHHITLYFTSLRIVRKTFEDCRTVRSILRGFRVPVDERDLSIDSRYLDELQRISGSKNVSLPVVFIGGKHVGGAKEIKEMNESGELRKLIGGLPFIENSSGCDLCGGLRFVLCEQCNGSHEIYSEKLGFRTCTSCNVNGTIRLSNKIVMVCY</sequence>
<dbReference type="InterPro" id="IPR002109">
    <property type="entry name" value="Glutaredoxin"/>
</dbReference>
<organism evidence="2 3">
    <name type="scientific">Hevea brasiliensis</name>
    <name type="common">Para rubber tree</name>
    <name type="synonym">Siphonia brasiliensis</name>
    <dbReference type="NCBI Taxonomy" id="3981"/>
    <lineage>
        <taxon>Eukaryota</taxon>
        <taxon>Viridiplantae</taxon>
        <taxon>Streptophyta</taxon>
        <taxon>Embryophyta</taxon>
        <taxon>Tracheophyta</taxon>
        <taxon>Spermatophyta</taxon>
        <taxon>Magnoliopsida</taxon>
        <taxon>eudicotyledons</taxon>
        <taxon>Gunneridae</taxon>
        <taxon>Pentapetalae</taxon>
        <taxon>rosids</taxon>
        <taxon>fabids</taxon>
        <taxon>Malpighiales</taxon>
        <taxon>Euphorbiaceae</taxon>
        <taxon>Crotonoideae</taxon>
        <taxon>Micrandreae</taxon>
        <taxon>Hevea</taxon>
    </lineage>
</organism>
<protein>
    <recommendedName>
        <fullName evidence="1">Glutaredoxin domain-containing protein</fullName>
    </recommendedName>
</protein>
<reference evidence="2 3" key="1">
    <citation type="journal article" date="2020" name="Mol. Plant">
        <title>The Chromosome-Based Rubber Tree Genome Provides New Insights into Spurge Genome Evolution and Rubber Biosynthesis.</title>
        <authorList>
            <person name="Liu J."/>
            <person name="Shi C."/>
            <person name="Shi C.C."/>
            <person name="Li W."/>
            <person name="Zhang Q.J."/>
            <person name="Zhang Y."/>
            <person name="Li K."/>
            <person name="Lu H.F."/>
            <person name="Shi C."/>
            <person name="Zhu S.T."/>
            <person name="Xiao Z.Y."/>
            <person name="Nan H."/>
            <person name="Yue Y."/>
            <person name="Zhu X.G."/>
            <person name="Wu Y."/>
            <person name="Hong X.N."/>
            <person name="Fan G.Y."/>
            <person name="Tong Y."/>
            <person name="Zhang D."/>
            <person name="Mao C.L."/>
            <person name="Liu Y.L."/>
            <person name="Hao S.J."/>
            <person name="Liu W.Q."/>
            <person name="Lv M.Q."/>
            <person name="Zhang H.B."/>
            <person name="Liu Y."/>
            <person name="Hu-Tang G.R."/>
            <person name="Wang J.P."/>
            <person name="Wang J.H."/>
            <person name="Sun Y.H."/>
            <person name="Ni S.B."/>
            <person name="Chen W.B."/>
            <person name="Zhang X.C."/>
            <person name="Jiao Y.N."/>
            <person name="Eichler E.E."/>
            <person name="Li G.H."/>
            <person name="Liu X."/>
            <person name="Gao L.Z."/>
        </authorList>
    </citation>
    <scope>NUCLEOTIDE SEQUENCE [LARGE SCALE GENOMIC DNA]</scope>
    <source>
        <strain evidence="3">cv. GT1</strain>
        <tissue evidence="2">Leaf</tissue>
    </source>
</reference>
<dbReference type="PANTHER" id="PTHR45669">
    <property type="entry name" value="GLUTAREDOXIN DOMAIN-CONTAINING CYSTEINE-RICH PROTEIN CG12206-RELATED"/>
    <property type="match status" value="1"/>
</dbReference>
<name>A0A6A6MZ19_HEVBR</name>
<proteinExistence type="predicted"/>
<dbReference type="EMBL" id="JAAGAX010000003">
    <property type="protein sequence ID" value="KAF2319172.1"/>
    <property type="molecule type" value="Genomic_DNA"/>
</dbReference>
<evidence type="ECO:0000313" key="2">
    <source>
        <dbReference type="EMBL" id="KAF2319172.1"/>
    </source>
</evidence>
<evidence type="ECO:0000259" key="1">
    <source>
        <dbReference type="Pfam" id="PF00462"/>
    </source>
</evidence>
<dbReference type="SUPFAM" id="SSF52833">
    <property type="entry name" value="Thioredoxin-like"/>
    <property type="match status" value="1"/>
</dbReference>
<comment type="caution">
    <text evidence="2">The sequence shown here is derived from an EMBL/GenBank/DDBJ whole genome shotgun (WGS) entry which is preliminary data.</text>
</comment>